<evidence type="ECO:0000313" key="2">
    <source>
        <dbReference type="Proteomes" id="UP001516400"/>
    </source>
</evidence>
<name>A0ABD2PGP2_9CUCU</name>
<keyword evidence="2" id="KW-1185">Reference proteome</keyword>
<dbReference type="Gene3D" id="3.60.10.10">
    <property type="entry name" value="Endonuclease/exonuclease/phosphatase"/>
    <property type="match status" value="1"/>
</dbReference>
<gene>
    <name evidence="1" type="ORF">HHI36_023376</name>
</gene>
<protein>
    <submittedName>
        <fullName evidence="1">Uncharacterized protein</fullName>
    </submittedName>
</protein>
<evidence type="ECO:0000313" key="1">
    <source>
        <dbReference type="EMBL" id="KAL3289998.1"/>
    </source>
</evidence>
<sequence>MQLNVQCLTNEINNLDVLLAQVKPDIFSIAEPWCTFDNLRVMSLRNYVQAASFCRPSRGHGYVVLYVRSNLQVDDVGISDLSKEMEFEFVAVKFILSGVEIIVVSAYRPPSGDFQVFSLVPTRVYTNVGGSTSSSKNDYILTNADIDSYETKVFEAHIGDHKALSLVYCFKNSINKNSPVVKLMKTRNITPRSLDRLVDAVSNVSFEHIYASSDVDFSFQSFIDIVKASITYCCLAKFTRYTTNLAKNWISGEVKQASVELKKLY</sequence>
<dbReference type="InterPro" id="IPR036691">
    <property type="entry name" value="Endo/exonu/phosph_ase_sf"/>
</dbReference>
<dbReference type="EMBL" id="JABFTP020000186">
    <property type="protein sequence ID" value="KAL3289998.1"/>
    <property type="molecule type" value="Genomic_DNA"/>
</dbReference>
<dbReference type="AlphaFoldDB" id="A0ABD2PGP2"/>
<dbReference type="Proteomes" id="UP001516400">
    <property type="component" value="Unassembled WGS sequence"/>
</dbReference>
<dbReference type="SUPFAM" id="SSF56219">
    <property type="entry name" value="DNase I-like"/>
    <property type="match status" value="1"/>
</dbReference>
<proteinExistence type="predicted"/>
<comment type="caution">
    <text evidence="1">The sequence shown here is derived from an EMBL/GenBank/DDBJ whole genome shotgun (WGS) entry which is preliminary data.</text>
</comment>
<organism evidence="1 2">
    <name type="scientific">Cryptolaemus montrouzieri</name>
    <dbReference type="NCBI Taxonomy" id="559131"/>
    <lineage>
        <taxon>Eukaryota</taxon>
        <taxon>Metazoa</taxon>
        <taxon>Ecdysozoa</taxon>
        <taxon>Arthropoda</taxon>
        <taxon>Hexapoda</taxon>
        <taxon>Insecta</taxon>
        <taxon>Pterygota</taxon>
        <taxon>Neoptera</taxon>
        <taxon>Endopterygota</taxon>
        <taxon>Coleoptera</taxon>
        <taxon>Polyphaga</taxon>
        <taxon>Cucujiformia</taxon>
        <taxon>Coccinelloidea</taxon>
        <taxon>Coccinellidae</taxon>
        <taxon>Scymninae</taxon>
        <taxon>Scymnini</taxon>
        <taxon>Cryptolaemus</taxon>
    </lineage>
</organism>
<accession>A0ABD2PGP2</accession>
<reference evidence="1 2" key="1">
    <citation type="journal article" date="2021" name="BMC Biol.">
        <title>Horizontally acquired antibacterial genes associated with adaptive radiation of ladybird beetles.</title>
        <authorList>
            <person name="Li H.S."/>
            <person name="Tang X.F."/>
            <person name="Huang Y.H."/>
            <person name="Xu Z.Y."/>
            <person name="Chen M.L."/>
            <person name="Du X.Y."/>
            <person name="Qiu B.Y."/>
            <person name="Chen P.T."/>
            <person name="Zhang W."/>
            <person name="Slipinski A."/>
            <person name="Escalona H.E."/>
            <person name="Waterhouse R.M."/>
            <person name="Zwick A."/>
            <person name="Pang H."/>
        </authorList>
    </citation>
    <scope>NUCLEOTIDE SEQUENCE [LARGE SCALE GENOMIC DNA]</scope>
    <source>
        <strain evidence="1">SYSU2018</strain>
    </source>
</reference>